<dbReference type="GO" id="GO:0004674">
    <property type="term" value="F:protein serine/threonine kinase activity"/>
    <property type="evidence" value="ECO:0007669"/>
    <property type="project" value="UniProtKB-KW"/>
</dbReference>
<evidence type="ECO:0000256" key="2">
    <source>
        <dbReference type="ARBA" id="ARBA00022741"/>
    </source>
</evidence>
<dbReference type="EMBL" id="BIFH01000019">
    <property type="protein sequence ID" value="GCD96139.1"/>
    <property type="molecule type" value="Genomic_DNA"/>
</dbReference>
<gene>
    <name evidence="8" type="ORF">EHYA_03823</name>
</gene>
<protein>
    <submittedName>
        <fullName evidence="8">Serine/threonine protein kinase</fullName>
    </submittedName>
</protein>
<evidence type="ECO:0000256" key="5">
    <source>
        <dbReference type="PROSITE-ProRule" id="PRU10141"/>
    </source>
</evidence>
<dbReference type="GO" id="GO:0005524">
    <property type="term" value="F:ATP binding"/>
    <property type="evidence" value="ECO:0007669"/>
    <property type="project" value="UniProtKB-UniRule"/>
</dbReference>
<dbReference type="Gene3D" id="3.30.200.20">
    <property type="entry name" value="Phosphorylase Kinase, domain 1"/>
    <property type="match status" value="1"/>
</dbReference>
<accession>A0A401YNP8</accession>
<keyword evidence="2 5" id="KW-0547">Nucleotide-binding</keyword>
<keyword evidence="3 8" id="KW-0418">Kinase</keyword>
<feature type="region of interest" description="Disordered" evidence="6">
    <location>
        <begin position="387"/>
        <end position="435"/>
    </location>
</feature>
<evidence type="ECO:0000256" key="6">
    <source>
        <dbReference type="SAM" id="MobiDB-lite"/>
    </source>
</evidence>
<feature type="region of interest" description="Disordered" evidence="6">
    <location>
        <begin position="299"/>
        <end position="353"/>
    </location>
</feature>
<feature type="region of interest" description="Disordered" evidence="6">
    <location>
        <begin position="505"/>
        <end position="531"/>
    </location>
</feature>
<comment type="caution">
    <text evidence="8">The sequence shown here is derived from an EMBL/GenBank/DDBJ whole genome shotgun (WGS) entry which is preliminary data.</text>
</comment>
<dbReference type="SUPFAM" id="SSF56112">
    <property type="entry name" value="Protein kinase-like (PK-like)"/>
    <property type="match status" value="1"/>
</dbReference>
<dbReference type="InterPro" id="IPR008271">
    <property type="entry name" value="Ser/Thr_kinase_AS"/>
</dbReference>
<dbReference type="PANTHER" id="PTHR43289">
    <property type="entry name" value="MITOGEN-ACTIVATED PROTEIN KINASE KINASE KINASE 20-RELATED"/>
    <property type="match status" value="1"/>
</dbReference>
<feature type="binding site" evidence="5">
    <location>
        <position position="47"/>
    </location>
    <ligand>
        <name>ATP</name>
        <dbReference type="ChEBI" id="CHEBI:30616"/>
    </ligand>
</feature>
<evidence type="ECO:0000256" key="1">
    <source>
        <dbReference type="ARBA" id="ARBA00022679"/>
    </source>
</evidence>
<keyword evidence="1" id="KW-0808">Transferase</keyword>
<evidence type="ECO:0000256" key="3">
    <source>
        <dbReference type="ARBA" id="ARBA00022777"/>
    </source>
</evidence>
<dbReference type="SMART" id="SM00220">
    <property type="entry name" value="S_TKc"/>
    <property type="match status" value="1"/>
</dbReference>
<dbReference type="PROSITE" id="PS50011">
    <property type="entry name" value="PROTEIN_KINASE_DOM"/>
    <property type="match status" value="1"/>
</dbReference>
<evidence type="ECO:0000313" key="9">
    <source>
        <dbReference type="Proteomes" id="UP000286931"/>
    </source>
</evidence>
<dbReference type="RefSeq" id="WP_126638207.1">
    <property type="nucleotide sequence ID" value="NZ_BIFH01000019.1"/>
</dbReference>
<sequence length="541" mass="56296">MNSRFAPLSPDDPHTAGGYVLRARLGAGGMGRVYLSFTPGGRALAIKVVRPDFADDATFRRRFRQEVAAAQRVQGLYTVPVVDSDTDAAVPWMATAYVPGPSLSQAVEDHGPLPPVTVFRLLAGVAEGLDAVHACNVIHRDLKPANVLLAQDGPRVIDFGIARAADASSVTGTGASVGTPAFMAPEQIRGRSATPALDVFALGNLVVYAATGHTAFGEGHRDALFHRILMEPADLDGCPVELRDMVTRCLTKDPAGRPTLAEVLGFARKLTERETIPLPGSWLPAEIVASFTAHDTARFTATRDDPPPDAGRRVAARSAVAPAAVEAGPAAGTAPRPGQTADKVTPVPGGGESGVGGKGVLAVVAVVAAVAFLAIGPEKVLDTLRSSASPTTEAAPRATVPVAPHTTEVTPQAPSSTPPVWTPTAKATPTGPKAGCEQAHQAIKTQNGRTQDVKDAKKVNTQQHAFADDLDKAALEATDPELRRVLHDFAADARAMGTNYEASDAAAKAGNAQSLSDHQAAFSTASDKMSSDLARYQSLCR</sequence>
<dbReference type="Pfam" id="PF00069">
    <property type="entry name" value="Pkinase"/>
    <property type="match status" value="1"/>
</dbReference>
<dbReference type="InterPro" id="IPR017441">
    <property type="entry name" value="Protein_kinase_ATP_BS"/>
</dbReference>
<evidence type="ECO:0000256" key="4">
    <source>
        <dbReference type="ARBA" id="ARBA00022840"/>
    </source>
</evidence>
<keyword evidence="9" id="KW-1185">Reference proteome</keyword>
<dbReference type="PROSITE" id="PS00108">
    <property type="entry name" value="PROTEIN_KINASE_ST"/>
    <property type="match status" value="1"/>
</dbReference>
<feature type="domain" description="Protein kinase" evidence="7">
    <location>
        <begin position="19"/>
        <end position="276"/>
    </location>
</feature>
<evidence type="ECO:0000313" key="8">
    <source>
        <dbReference type="EMBL" id="GCD96139.1"/>
    </source>
</evidence>
<feature type="compositionally biased region" description="Polar residues" evidence="6">
    <location>
        <begin position="511"/>
        <end position="528"/>
    </location>
</feature>
<keyword evidence="4 5" id="KW-0067">ATP-binding</keyword>
<dbReference type="OrthoDB" id="9762169at2"/>
<keyword evidence="8" id="KW-0723">Serine/threonine-protein kinase</keyword>
<dbReference type="AlphaFoldDB" id="A0A401YNP8"/>
<dbReference type="Gene3D" id="1.10.510.10">
    <property type="entry name" value="Transferase(Phosphotransferase) domain 1"/>
    <property type="match status" value="1"/>
</dbReference>
<dbReference type="PANTHER" id="PTHR43289:SF34">
    <property type="entry name" value="SERINE_THREONINE-PROTEIN KINASE YBDM-RELATED"/>
    <property type="match status" value="1"/>
</dbReference>
<reference evidence="8 9" key="1">
    <citation type="submission" date="2018-12" db="EMBL/GenBank/DDBJ databases">
        <title>Draft genome sequence of Embleya hyalina NBRC 13850T.</title>
        <authorList>
            <person name="Komaki H."/>
            <person name="Hosoyama A."/>
            <person name="Kimura A."/>
            <person name="Ichikawa N."/>
            <person name="Tamura T."/>
        </authorList>
    </citation>
    <scope>NUCLEOTIDE SEQUENCE [LARGE SCALE GENOMIC DNA]</scope>
    <source>
        <strain evidence="8 9">NBRC 13850</strain>
    </source>
</reference>
<dbReference type="PROSITE" id="PS00107">
    <property type="entry name" value="PROTEIN_KINASE_ATP"/>
    <property type="match status" value="1"/>
</dbReference>
<proteinExistence type="predicted"/>
<feature type="compositionally biased region" description="Basic and acidic residues" evidence="6">
    <location>
        <begin position="299"/>
        <end position="312"/>
    </location>
</feature>
<dbReference type="Proteomes" id="UP000286931">
    <property type="component" value="Unassembled WGS sequence"/>
</dbReference>
<dbReference type="InterPro" id="IPR011009">
    <property type="entry name" value="Kinase-like_dom_sf"/>
</dbReference>
<evidence type="ECO:0000259" key="7">
    <source>
        <dbReference type="PROSITE" id="PS50011"/>
    </source>
</evidence>
<name>A0A401YNP8_9ACTN</name>
<feature type="compositionally biased region" description="Low complexity" evidence="6">
    <location>
        <begin position="316"/>
        <end position="347"/>
    </location>
</feature>
<feature type="compositionally biased region" description="Low complexity" evidence="6">
    <location>
        <begin position="422"/>
        <end position="435"/>
    </location>
</feature>
<organism evidence="8 9">
    <name type="scientific">Embleya hyalina</name>
    <dbReference type="NCBI Taxonomy" id="516124"/>
    <lineage>
        <taxon>Bacteria</taxon>
        <taxon>Bacillati</taxon>
        <taxon>Actinomycetota</taxon>
        <taxon>Actinomycetes</taxon>
        <taxon>Kitasatosporales</taxon>
        <taxon>Streptomycetaceae</taxon>
        <taxon>Embleya</taxon>
    </lineage>
</organism>
<dbReference type="InterPro" id="IPR000719">
    <property type="entry name" value="Prot_kinase_dom"/>
</dbReference>
<dbReference type="CDD" id="cd14014">
    <property type="entry name" value="STKc_PknB_like"/>
    <property type="match status" value="1"/>
</dbReference>